<keyword evidence="8" id="KW-1185">Reference proteome</keyword>
<gene>
    <name evidence="7" type="ORF">HTY61_12870</name>
</gene>
<organism evidence="7 8">
    <name type="scientific">Oricola thermophila</name>
    <dbReference type="NCBI Taxonomy" id="2742145"/>
    <lineage>
        <taxon>Bacteria</taxon>
        <taxon>Pseudomonadati</taxon>
        <taxon>Pseudomonadota</taxon>
        <taxon>Alphaproteobacteria</taxon>
        <taxon>Hyphomicrobiales</taxon>
        <taxon>Ahrensiaceae</taxon>
        <taxon>Oricola</taxon>
    </lineage>
</organism>
<comment type="subcellular location">
    <subcellularLocation>
        <location evidence="1">Membrane</location>
        <topology evidence="1">Single-pass membrane protein</topology>
    </subcellularLocation>
</comment>
<dbReference type="PANTHER" id="PTHR30386">
    <property type="entry name" value="MEMBRANE FUSION SUBUNIT OF EMRAB-TOLC MULTIDRUG EFFLUX PUMP"/>
    <property type="match status" value="1"/>
</dbReference>
<dbReference type="PANTHER" id="PTHR30386:SF26">
    <property type="entry name" value="TRANSPORT PROTEIN COMB"/>
    <property type="match status" value="1"/>
</dbReference>
<dbReference type="SUPFAM" id="SSF51230">
    <property type="entry name" value="Single hybrid motif"/>
    <property type="match status" value="1"/>
</dbReference>
<dbReference type="InterPro" id="IPR050739">
    <property type="entry name" value="MFP"/>
</dbReference>
<feature type="transmembrane region" description="Helical" evidence="6">
    <location>
        <begin position="26"/>
        <end position="50"/>
    </location>
</feature>
<protein>
    <submittedName>
        <fullName evidence="7">HlyD family efflux transporter periplasmic adaptor subunit</fullName>
    </submittedName>
</protein>
<dbReference type="GO" id="GO:0016020">
    <property type="term" value="C:membrane"/>
    <property type="evidence" value="ECO:0007669"/>
    <property type="project" value="UniProtKB-SubCell"/>
</dbReference>
<evidence type="ECO:0000256" key="2">
    <source>
        <dbReference type="ARBA" id="ARBA00022692"/>
    </source>
</evidence>
<dbReference type="Gene3D" id="2.40.50.100">
    <property type="match status" value="1"/>
</dbReference>
<dbReference type="InterPro" id="IPR011053">
    <property type="entry name" value="Single_hybrid_motif"/>
</dbReference>
<sequence length="335" mass="36696">MKRLRRPLRLDKPESEKTPSGRLGRWTYLALLFCLIGAIAYYLAGGLFVLSADGVVLSDRHMVAARYPGTIMEVLVQEGDKVEAGQVVAKLESFDTVKTIAELSLRGSELDSRHEELRAKVANISEILPLAKRTAAETSEAASRLSEEAVRDNVPMRVRAEALNNSFEAVQRATELSAQADVFRAELKLVSQSQAVAKDAIERLRAIYDGGLVRAPATGIVGSKVAPVGTVVERGDELLEIFGGSKFVLAYLPDSYLFAVKEGTRINVRAGNQSSIGIIESVMQIADSRPEDFQNTMRPRDRSRLARIRFAEAPPFALMQKVRISGCAFGVCWAD</sequence>
<keyword evidence="4 6" id="KW-0472">Membrane</keyword>
<evidence type="ECO:0000256" key="4">
    <source>
        <dbReference type="ARBA" id="ARBA00023136"/>
    </source>
</evidence>
<evidence type="ECO:0000256" key="5">
    <source>
        <dbReference type="SAM" id="MobiDB-lite"/>
    </source>
</evidence>
<evidence type="ECO:0000313" key="8">
    <source>
        <dbReference type="Proteomes" id="UP000509367"/>
    </source>
</evidence>
<feature type="compositionally biased region" description="Basic and acidic residues" evidence="5">
    <location>
        <begin position="8"/>
        <end position="19"/>
    </location>
</feature>
<dbReference type="RefSeq" id="WP_175277177.1">
    <property type="nucleotide sequence ID" value="NZ_CP054836.1"/>
</dbReference>
<evidence type="ECO:0000256" key="6">
    <source>
        <dbReference type="SAM" id="Phobius"/>
    </source>
</evidence>
<dbReference type="EMBL" id="CP054836">
    <property type="protein sequence ID" value="QKV19285.1"/>
    <property type="molecule type" value="Genomic_DNA"/>
</dbReference>
<keyword evidence="2 6" id="KW-0812">Transmembrane</keyword>
<dbReference type="KEGG" id="orm:HTY61_12870"/>
<evidence type="ECO:0000256" key="1">
    <source>
        <dbReference type="ARBA" id="ARBA00004167"/>
    </source>
</evidence>
<accession>A0A6N1VHV5</accession>
<dbReference type="AlphaFoldDB" id="A0A6N1VHV5"/>
<evidence type="ECO:0000313" key="7">
    <source>
        <dbReference type="EMBL" id="QKV19285.1"/>
    </source>
</evidence>
<proteinExistence type="predicted"/>
<keyword evidence="3 6" id="KW-1133">Transmembrane helix</keyword>
<reference evidence="7 8" key="1">
    <citation type="submission" date="2020-06" db="EMBL/GenBank/DDBJ databases">
        <title>Oricola thermophila sp. nov. isolated from a tidal sediments.</title>
        <authorList>
            <person name="Kwon K.K."/>
            <person name="Yang S.-H."/>
            <person name="Park M.-J."/>
        </authorList>
    </citation>
    <scope>NUCLEOTIDE SEQUENCE [LARGE SCALE GENOMIC DNA]</scope>
    <source>
        <strain evidence="7 8">MEBiC13590</strain>
    </source>
</reference>
<feature type="region of interest" description="Disordered" evidence="5">
    <location>
        <begin position="1"/>
        <end position="20"/>
    </location>
</feature>
<evidence type="ECO:0000256" key="3">
    <source>
        <dbReference type="ARBA" id="ARBA00022989"/>
    </source>
</evidence>
<name>A0A6N1VHV5_9HYPH</name>
<dbReference type="Proteomes" id="UP000509367">
    <property type="component" value="Chromosome"/>
</dbReference>